<feature type="compositionally biased region" description="Pro residues" evidence="1">
    <location>
        <begin position="1"/>
        <end position="10"/>
    </location>
</feature>
<sequence>MTQPPEPPAQNPATPDSPAGAYSPAPAAPAAAGYPSPPGYGQGPGYPPPGYDQGPGYPPPGYGQPPYPAQPYPAQPAPPAGTNGFAIASLVFGILGGILLAVIFGIIALVQIRRRGQRGKSLAIGGLVWAGCWLTMMAVFVGAAIVHGRSDRSGDGNSATVDIRAVALATGQCADGDIMYEQFHAVRVVPCSGPHHAEAYAVLTLPPAAWPGAATVQRRADDACIKRLVQIDRQGTKDGNLMPYSIQPTEQSWSTGDRKVTCVVFYLDKHTGSITR</sequence>
<evidence type="ECO:0000256" key="2">
    <source>
        <dbReference type="SAM" id="Phobius"/>
    </source>
</evidence>
<feature type="transmembrane region" description="Helical" evidence="2">
    <location>
        <begin position="85"/>
        <end position="110"/>
    </location>
</feature>
<dbReference type="Pfam" id="PF13845">
    <property type="entry name" value="Septum_form"/>
    <property type="match status" value="1"/>
</dbReference>
<dbReference type="InterPro" id="IPR025241">
    <property type="entry name" value="DUF4190"/>
</dbReference>
<evidence type="ECO:0000313" key="5">
    <source>
        <dbReference type="EMBL" id="MFC0564670.1"/>
    </source>
</evidence>
<feature type="compositionally biased region" description="Low complexity" evidence="1">
    <location>
        <begin position="11"/>
        <end position="34"/>
    </location>
</feature>
<keyword evidence="6" id="KW-1185">Reference proteome</keyword>
<protein>
    <submittedName>
        <fullName evidence="5">Septum formation family protein</fullName>
    </submittedName>
</protein>
<evidence type="ECO:0000256" key="1">
    <source>
        <dbReference type="SAM" id="MobiDB-lite"/>
    </source>
</evidence>
<feature type="domain" description="DUF4190" evidence="3">
    <location>
        <begin position="86"/>
        <end position="139"/>
    </location>
</feature>
<dbReference type="InterPro" id="IPR026004">
    <property type="entry name" value="Septum_form"/>
</dbReference>
<keyword evidence="2" id="KW-0472">Membrane</keyword>
<dbReference type="RefSeq" id="WP_377337868.1">
    <property type="nucleotide sequence ID" value="NZ_JBHLUE010000008.1"/>
</dbReference>
<evidence type="ECO:0000259" key="4">
    <source>
        <dbReference type="Pfam" id="PF13845"/>
    </source>
</evidence>
<gene>
    <name evidence="5" type="ORF">ACFFHU_11055</name>
</gene>
<keyword evidence="2" id="KW-0812">Transmembrane</keyword>
<proteinExistence type="predicted"/>
<reference evidence="5 6" key="1">
    <citation type="submission" date="2024-09" db="EMBL/GenBank/DDBJ databases">
        <authorList>
            <person name="Sun Q."/>
            <person name="Mori K."/>
        </authorList>
    </citation>
    <scope>NUCLEOTIDE SEQUENCE [LARGE SCALE GENOMIC DNA]</scope>
    <source>
        <strain evidence="5 6">TBRC 2205</strain>
    </source>
</reference>
<feature type="compositionally biased region" description="Pro residues" evidence="1">
    <location>
        <begin position="45"/>
        <end position="76"/>
    </location>
</feature>
<dbReference type="Pfam" id="PF13828">
    <property type="entry name" value="DUF4190"/>
    <property type="match status" value="1"/>
</dbReference>
<accession>A0ABV6NV66</accession>
<name>A0ABV6NV66_9ACTN</name>
<dbReference type="EMBL" id="JBHLUE010000008">
    <property type="protein sequence ID" value="MFC0564670.1"/>
    <property type="molecule type" value="Genomic_DNA"/>
</dbReference>
<feature type="domain" description="Septum formation-related" evidence="4">
    <location>
        <begin position="167"/>
        <end position="262"/>
    </location>
</feature>
<dbReference type="Proteomes" id="UP001589894">
    <property type="component" value="Unassembled WGS sequence"/>
</dbReference>
<feature type="region of interest" description="Disordered" evidence="1">
    <location>
        <begin position="1"/>
        <end position="76"/>
    </location>
</feature>
<evidence type="ECO:0000313" key="6">
    <source>
        <dbReference type="Proteomes" id="UP001589894"/>
    </source>
</evidence>
<organism evidence="5 6">
    <name type="scientific">Plantactinospora siamensis</name>
    <dbReference type="NCBI Taxonomy" id="555372"/>
    <lineage>
        <taxon>Bacteria</taxon>
        <taxon>Bacillati</taxon>
        <taxon>Actinomycetota</taxon>
        <taxon>Actinomycetes</taxon>
        <taxon>Micromonosporales</taxon>
        <taxon>Micromonosporaceae</taxon>
        <taxon>Plantactinospora</taxon>
    </lineage>
</organism>
<comment type="caution">
    <text evidence="5">The sequence shown here is derived from an EMBL/GenBank/DDBJ whole genome shotgun (WGS) entry which is preliminary data.</text>
</comment>
<evidence type="ECO:0000259" key="3">
    <source>
        <dbReference type="Pfam" id="PF13828"/>
    </source>
</evidence>
<keyword evidence="2" id="KW-1133">Transmembrane helix</keyword>
<feature type="transmembrane region" description="Helical" evidence="2">
    <location>
        <begin position="122"/>
        <end position="146"/>
    </location>
</feature>